<dbReference type="Gene3D" id="3.40.140.10">
    <property type="entry name" value="Cytidine Deaminase, domain 2"/>
    <property type="match status" value="1"/>
</dbReference>
<dbReference type="AlphaFoldDB" id="D7BHQ0"/>
<dbReference type="SUPFAM" id="SSF102712">
    <property type="entry name" value="JAB1/MPN domain"/>
    <property type="match status" value="1"/>
</dbReference>
<keyword evidence="1" id="KW-0645">Protease</keyword>
<keyword evidence="8" id="KW-1185">Reference proteome</keyword>
<evidence type="ECO:0000313" key="7">
    <source>
        <dbReference type="EMBL" id="ADH63990.1"/>
    </source>
</evidence>
<evidence type="ECO:0000256" key="4">
    <source>
        <dbReference type="ARBA" id="ARBA00022833"/>
    </source>
</evidence>
<evidence type="ECO:0000256" key="2">
    <source>
        <dbReference type="ARBA" id="ARBA00022723"/>
    </source>
</evidence>
<evidence type="ECO:0000259" key="6">
    <source>
        <dbReference type="Pfam" id="PF14464"/>
    </source>
</evidence>
<dbReference type="GO" id="GO:0008235">
    <property type="term" value="F:metalloexopeptidase activity"/>
    <property type="evidence" value="ECO:0007669"/>
    <property type="project" value="TreeGrafter"/>
</dbReference>
<keyword evidence="5" id="KW-0482">Metalloprotease</keyword>
<evidence type="ECO:0000256" key="5">
    <source>
        <dbReference type="ARBA" id="ARBA00023049"/>
    </source>
</evidence>
<evidence type="ECO:0000313" key="8">
    <source>
        <dbReference type="Proteomes" id="UP000001916"/>
    </source>
</evidence>
<evidence type="ECO:0000256" key="1">
    <source>
        <dbReference type="ARBA" id="ARBA00022670"/>
    </source>
</evidence>
<dbReference type="EMBL" id="CP002042">
    <property type="protein sequence ID" value="ADH63990.1"/>
    <property type="molecule type" value="Genomic_DNA"/>
</dbReference>
<dbReference type="GO" id="GO:0006508">
    <property type="term" value="P:proteolysis"/>
    <property type="evidence" value="ECO:0007669"/>
    <property type="project" value="UniProtKB-KW"/>
</dbReference>
<evidence type="ECO:0000256" key="3">
    <source>
        <dbReference type="ARBA" id="ARBA00022801"/>
    </source>
</evidence>
<proteinExistence type="predicted"/>
<dbReference type="PANTHER" id="PTHR34858:SF1">
    <property type="entry name" value="CYSO-CYSTEINE PEPTIDASE"/>
    <property type="match status" value="1"/>
</dbReference>
<dbReference type="eggNOG" id="COG1310">
    <property type="taxonomic scope" value="Bacteria"/>
</dbReference>
<dbReference type="HOGENOM" id="CLU_116765_2_0_0"/>
<dbReference type="Proteomes" id="UP000001916">
    <property type="component" value="Chromosome"/>
</dbReference>
<keyword evidence="3" id="KW-0378">Hydrolase</keyword>
<name>D7BHQ0_ALLS1</name>
<dbReference type="PANTHER" id="PTHR34858">
    <property type="entry name" value="CYSO-CYSTEINE PEPTIDASE"/>
    <property type="match status" value="1"/>
</dbReference>
<accession>D7BHQ0</accession>
<protein>
    <submittedName>
        <fullName evidence="7">Mov34/MPN/PAD-1 family protein</fullName>
    </submittedName>
</protein>
<dbReference type="Pfam" id="PF14464">
    <property type="entry name" value="Prok-JAB"/>
    <property type="match status" value="1"/>
</dbReference>
<dbReference type="GO" id="GO:0008270">
    <property type="term" value="F:zinc ion binding"/>
    <property type="evidence" value="ECO:0007669"/>
    <property type="project" value="TreeGrafter"/>
</dbReference>
<feature type="domain" description="JAB" evidence="6">
    <location>
        <begin position="6"/>
        <end position="115"/>
    </location>
</feature>
<reference evidence="7 8" key="1">
    <citation type="journal article" date="2010" name="Stand. Genomic Sci.">
        <title>Complete genome sequence of Meiothermus silvanus type strain (VI-R2).</title>
        <authorList>
            <person name="Sikorski J."/>
            <person name="Tindall B.J."/>
            <person name="Lowry S."/>
            <person name="Lucas S."/>
            <person name="Nolan M."/>
            <person name="Copeland A."/>
            <person name="Glavina Del Rio T."/>
            <person name="Tice H."/>
            <person name="Cheng J.F."/>
            <person name="Han C."/>
            <person name="Pitluck S."/>
            <person name="Liolios K."/>
            <person name="Ivanova N."/>
            <person name="Mavromatis K."/>
            <person name="Mikhailova N."/>
            <person name="Pati A."/>
            <person name="Goodwin L."/>
            <person name="Chen A."/>
            <person name="Palaniappan K."/>
            <person name="Land M."/>
            <person name="Hauser L."/>
            <person name="Chang Y.J."/>
            <person name="Jeffries C.D."/>
            <person name="Rohde M."/>
            <person name="Goker M."/>
            <person name="Woyke T."/>
            <person name="Bristow J."/>
            <person name="Eisen J.A."/>
            <person name="Markowitz V."/>
            <person name="Hugenholtz P."/>
            <person name="Kyrpides N.C."/>
            <person name="Klenk H.P."/>
            <person name="Lapidus A."/>
        </authorList>
    </citation>
    <scope>NUCLEOTIDE SEQUENCE [LARGE SCALE GENOMIC DNA]</scope>
    <source>
        <strain evidence="8">ATCC 700542 / DSM 9946 / VI-R2</strain>
    </source>
</reference>
<dbReference type="RefSeq" id="WP_013158540.1">
    <property type="nucleotide sequence ID" value="NC_014212.1"/>
</dbReference>
<keyword evidence="4" id="KW-0862">Zinc</keyword>
<dbReference type="KEGG" id="msv:Mesil_2119"/>
<dbReference type="OrthoDB" id="9802958at2"/>
<dbReference type="InterPro" id="IPR051929">
    <property type="entry name" value="VirAsm_ModProt"/>
</dbReference>
<organism evidence="7 8">
    <name type="scientific">Allomeiothermus silvanus (strain ATCC 700542 / DSM 9946 / NBRC 106475 / NCIMB 13440 / VI-R2)</name>
    <name type="common">Thermus silvanus</name>
    <dbReference type="NCBI Taxonomy" id="526227"/>
    <lineage>
        <taxon>Bacteria</taxon>
        <taxon>Thermotogati</taxon>
        <taxon>Deinococcota</taxon>
        <taxon>Deinococci</taxon>
        <taxon>Thermales</taxon>
        <taxon>Thermaceae</taxon>
        <taxon>Allomeiothermus</taxon>
    </lineage>
</organism>
<dbReference type="InterPro" id="IPR028090">
    <property type="entry name" value="JAB_dom_prok"/>
</dbReference>
<keyword evidence="2" id="KW-0479">Metal-binding</keyword>
<sequence>MLCISKDLLASTWRHLRAEFPGEGVGLWAGCWGLVTQVHPLPNVHPKPHQSYEADPVELLRTLQGLEAAGLELLAIYHSHPTGPARPSPTDTSKAYWRVPYVIFALESSEVRAYRLPEGEEVGIEIRQ</sequence>
<dbReference type="STRING" id="526227.Mesil_2119"/>
<dbReference type="CDD" id="cd08070">
    <property type="entry name" value="MPN_like"/>
    <property type="match status" value="1"/>
</dbReference>
<gene>
    <name evidence="7" type="ordered locus">Mesil_2119</name>
</gene>